<dbReference type="EMBL" id="JAOYEY010000036">
    <property type="protein sequence ID" value="MCV9886110.1"/>
    <property type="molecule type" value="Genomic_DNA"/>
</dbReference>
<dbReference type="Pfam" id="PF09350">
    <property type="entry name" value="DJC28_CD"/>
    <property type="match status" value="1"/>
</dbReference>
<dbReference type="Proteomes" id="UP001526147">
    <property type="component" value="Unassembled WGS sequence"/>
</dbReference>
<keyword evidence="1" id="KW-0175">Coiled coil</keyword>
<evidence type="ECO:0000256" key="1">
    <source>
        <dbReference type="SAM" id="Coils"/>
    </source>
</evidence>
<keyword evidence="4" id="KW-1185">Reference proteome</keyword>
<proteinExistence type="predicted"/>
<dbReference type="InterPro" id="IPR018961">
    <property type="entry name" value="DnaJ_homolog_subfam-C_membr-28"/>
</dbReference>
<dbReference type="PANTHER" id="PTHR39158">
    <property type="entry name" value="OS08G0560600 PROTEIN"/>
    <property type="match status" value="1"/>
</dbReference>
<comment type="caution">
    <text evidence="3">The sequence shown here is derived from an EMBL/GenBank/DDBJ whole genome shotgun (WGS) entry which is preliminary data.</text>
</comment>
<evidence type="ECO:0000313" key="4">
    <source>
        <dbReference type="Proteomes" id="UP001526147"/>
    </source>
</evidence>
<name>A0ABT3DGC9_9BACI</name>
<accession>A0ABT3DGC9</accession>
<protein>
    <submittedName>
        <fullName evidence="3">DUF1992 domain-containing protein</fullName>
    </submittedName>
</protein>
<organism evidence="3 4">
    <name type="scientific">Metabacillus halosaccharovorans</name>
    <dbReference type="NCBI Taxonomy" id="930124"/>
    <lineage>
        <taxon>Bacteria</taxon>
        <taxon>Bacillati</taxon>
        <taxon>Bacillota</taxon>
        <taxon>Bacilli</taxon>
        <taxon>Bacillales</taxon>
        <taxon>Bacillaceae</taxon>
        <taxon>Metabacillus</taxon>
    </lineage>
</organism>
<dbReference type="PANTHER" id="PTHR39158:SF1">
    <property type="entry name" value="DNAJ HOMOLOG SUBFAMILY C MEMBER 28"/>
    <property type="match status" value="1"/>
</dbReference>
<sequence>MDLFSIIAEDKIKKAIQEGEFDNLPGQGKPLKLDDLSHIPQELRVAYKVLKNSNMLDDVDQLKKDISSIEDLLLACDDLKESEVLEQKKREKQLKIETLMKKRNPFNSPASTFYKDKIFDRFK</sequence>
<gene>
    <name evidence="3" type="ORF">OIH86_10615</name>
</gene>
<evidence type="ECO:0000313" key="3">
    <source>
        <dbReference type="EMBL" id="MCV9886110.1"/>
    </source>
</evidence>
<feature type="coiled-coil region" evidence="1">
    <location>
        <begin position="52"/>
        <end position="102"/>
    </location>
</feature>
<feature type="domain" description="DnaJ homologue subfamily C member 28 conserved" evidence="2">
    <location>
        <begin position="7"/>
        <end position="73"/>
    </location>
</feature>
<dbReference type="RefSeq" id="WP_264142760.1">
    <property type="nucleotide sequence ID" value="NZ_JAOYEY010000036.1"/>
</dbReference>
<dbReference type="InterPro" id="IPR052573">
    <property type="entry name" value="DnaJ_C_subfamily_28"/>
</dbReference>
<reference evidence="3 4" key="1">
    <citation type="submission" date="2022-10" db="EMBL/GenBank/DDBJ databases">
        <title>Draft genome assembly of moderately radiation resistant bacterium Metabacillus halosaccharovorans.</title>
        <authorList>
            <person name="Pal S."/>
            <person name="Gopinathan A."/>
        </authorList>
    </citation>
    <scope>NUCLEOTIDE SEQUENCE [LARGE SCALE GENOMIC DNA]</scope>
    <source>
        <strain evidence="3 4">VITHBRA001</strain>
    </source>
</reference>
<evidence type="ECO:0000259" key="2">
    <source>
        <dbReference type="Pfam" id="PF09350"/>
    </source>
</evidence>